<feature type="compositionally biased region" description="Basic and acidic residues" evidence="1">
    <location>
        <begin position="55"/>
        <end position="64"/>
    </location>
</feature>
<proteinExistence type="predicted"/>
<dbReference type="KEGG" id="vg:13995826"/>
<evidence type="ECO:0000256" key="1">
    <source>
        <dbReference type="SAM" id="MobiDB-lite"/>
    </source>
</evidence>
<evidence type="ECO:0000313" key="2">
    <source>
        <dbReference type="EMBL" id="AFU86527.1"/>
    </source>
</evidence>
<reference evidence="2 3" key="1">
    <citation type="journal article" date="2012" name="BMC Genomics">
        <title>The Caulobacter crescentus phage phiCbK: genomics of a canonical phage.</title>
        <authorList>
            <person name="Gill J.J."/>
            <person name="Berry J.D."/>
            <person name="Russell W.K."/>
            <person name="Lessor L."/>
            <person name="Escobar Garcia D.A."/>
            <person name="Hernandez D."/>
            <person name="Kane A."/>
            <person name="Keene J."/>
            <person name="Maddox M."/>
            <person name="Martin R."/>
            <person name="Mohan S."/>
            <person name="Thorn A.M."/>
            <person name="Russell D.H."/>
            <person name="Young R."/>
        </authorList>
    </citation>
    <scope>NUCLEOTIDE SEQUENCE [LARGE SCALE GENOMIC DNA]</scope>
</reference>
<protein>
    <submittedName>
        <fullName evidence="2">Uncharacterized protein</fullName>
    </submittedName>
</protein>
<sequence length="64" mass="7151">MRQVSRKMAWLTCGCQDSRHLAGRKVVWQHTLPLTAVSPSSSVKSLKQGQGRPLKTTDHGRRPV</sequence>
<dbReference type="Proteomes" id="UP000000461">
    <property type="component" value="Segment"/>
</dbReference>
<evidence type="ECO:0000313" key="3">
    <source>
        <dbReference type="Proteomes" id="UP000000461"/>
    </source>
</evidence>
<feature type="region of interest" description="Disordered" evidence="1">
    <location>
        <begin position="38"/>
        <end position="64"/>
    </location>
</feature>
<name>K4K2W0_9CAUD</name>
<organism evidence="2 3">
    <name type="scientific">Caulobacter phage CcrRogue</name>
    <dbReference type="NCBI Taxonomy" id="2927986"/>
    <lineage>
        <taxon>Viruses</taxon>
        <taxon>Duplodnaviria</taxon>
        <taxon>Heunggongvirae</taxon>
        <taxon>Uroviricota</taxon>
        <taxon>Caudoviricetes</taxon>
        <taxon>Jeanschmidtviridae</taxon>
        <taxon>Poindextervirus</taxon>
        <taxon>Poindextervirus rogue</taxon>
    </lineage>
</organism>
<feature type="compositionally biased region" description="Polar residues" evidence="1">
    <location>
        <begin position="38"/>
        <end position="48"/>
    </location>
</feature>
<gene>
    <name evidence="2" type="ORF">CcrRogue_gp045</name>
</gene>
<keyword evidence="3" id="KW-1185">Reference proteome</keyword>
<accession>K4K2W0</accession>
<dbReference type="EMBL" id="JX100814">
    <property type="protein sequence ID" value="AFU86527.1"/>
    <property type="molecule type" value="Genomic_DNA"/>
</dbReference>